<evidence type="ECO:0000313" key="1">
    <source>
        <dbReference type="EMBL" id="ERM83575.1"/>
    </source>
</evidence>
<dbReference type="Proteomes" id="UP000016843">
    <property type="component" value="Unassembled WGS sequence"/>
</dbReference>
<evidence type="ECO:0000313" key="2">
    <source>
        <dbReference type="Proteomes" id="UP000016843"/>
    </source>
</evidence>
<dbReference type="EMBL" id="AWXR01000011">
    <property type="protein sequence ID" value="ERM83575.1"/>
    <property type="molecule type" value="Genomic_DNA"/>
</dbReference>
<reference evidence="1 2" key="1">
    <citation type="journal article" date="2013" name="Genome Announc.">
        <title>Draft Genome Sequence of the Psychrophilic and Alkaliphilic Rhodonellum psychrophilum Strain GCM71T.</title>
        <authorList>
            <person name="Hauptmann A.L."/>
            <person name="Glaring M.A."/>
            <person name="Hallin P.F."/>
            <person name="Prieme A."/>
            <person name="Stougaard P."/>
        </authorList>
    </citation>
    <scope>NUCLEOTIDE SEQUENCE [LARGE SCALE GENOMIC DNA]</scope>
    <source>
        <strain evidence="1 2">GCM71</strain>
    </source>
</reference>
<proteinExistence type="predicted"/>
<gene>
    <name evidence="1" type="ORF">P872_02840</name>
</gene>
<organism evidence="1 2">
    <name type="scientific">Rhodonellum psychrophilum GCM71 = DSM 17998</name>
    <dbReference type="NCBI Taxonomy" id="1123057"/>
    <lineage>
        <taxon>Bacteria</taxon>
        <taxon>Pseudomonadati</taxon>
        <taxon>Bacteroidota</taxon>
        <taxon>Cytophagia</taxon>
        <taxon>Cytophagales</taxon>
        <taxon>Cytophagaceae</taxon>
        <taxon>Rhodonellum</taxon>
    </lineage>
</organism>
<dbReference type="AlphaFoldDB" id="U5BSJ2"/>
<protein>
    <submittedName>
        <fullName evidence="1">Uncharacterized protein</fullName>
    </submittedName>
</protein>
<sequence length="47" mass="5473">MKPSIGKVDVSFFFKKTIFQESEIIKQPLLEKLPEKGFLRPIFSSED</sequence>
<keyword evidence="2" id="KW-1185">Reference proteome</keyword>
<comment type="caution">
    <text evidence="1">The sequence shown here is derived from an EMBL/GenBank/DDBJ whole genome shotgun (WGS) entry which is preliminary data.</text>
</comment>
<accession>U5BSJ2</accession>
<name>U5BSJ2_9BACT</name>